<dbReference type="InterPro" id="IPR036188">
    <property type="entry name" value="FAD/NAD-bd_sf"/>
</dbReference>
<accession>A0A0C2FQX6</accession>
<evidence type="ECO:0000256" key="1">
    <source>
        <dbReference type="ARBA" id="ARBA00006046"/>
    </source>
</evidence>
<organism evidence="2 3">
    <name type="scientific">Ancylostoma duodenale</name>
    <dbReference type="NCBI Taxonomy" id="51022"/>
    <lineage>
        <taxon>Eukaryota</taxon>
        <taxon>Metazoa</taxon>
        <taxon>Ecdysozoa</taxon>
        <taxon>Nematoda</taxon>
        <taxon>Chromadorea</taxon>
        <taxon>Rhabditida</taxon>
        <taxon>Rhabditina</taxon>
        <taxon>Rhabditomorpha</taxon>
        <taxon>Strongyloidea</taxon>
        <taxon>Ancylostomatidae</taxon>
        <taxon>Ancylostomatinae</taxon>
        <taxon>Ancylostoma</taxon>
    </lineage>
</organism>
<evidence type="ECO:0000313" key="3">
    <source>
        <dbReference type="Proteomes" id="UP000054047"/>
    </source>
</evidence>
<sequence length="189" mass="21450">MKQQLANYNLRNVEVFKEVAEILVDERAARGVRLANGKQIHAGTVLSNATPKVTFKDLIAEVPHLTKEFLSEVKSIDYTSPVTKINVAVRELPSFSCRPNVGIGAMPHHQTTIHLNCESMEVVDEAVRDYRSGLWSRRPVIEMTIPSVVDRSLVPDNTTQVMSLFTQYTPYKLRVGQWDAERKEEYAKH</sequence>
<proteinExistence type="inferred from homology"/>
<dbReference type="AlphaFoldDB" id="A0A0C2FQX6"/>
<dbReference type="SUPFAM" id="SSF51905">
    <property type="entry name" value="FAD/NAD(P)-binding domain"/>
    <property type="match status" value="1"/>
</dbReference>
<gene>
    <name evidence="2" type="ORF">ANCDUO_18973</name>
</gene>
<dbReference type="Proteomes" id="UP000054047">
    <property type="component" value="Unassembled WGS sequence"/>
</dbReference>
<name>A0A0C2FQX6_9BILA</name>
<dbReference type="EMBL" id="KN748135">
    <property type="protein sequence ID" value="KIH50945.1"/>
    <property type="molecule type" value="Genomic_DNA"/>
</dbReference>
<feature type="non-terminal residue" evidence="2">
    <location>
        <position position="189"/>
    </location>
</feature>
<keyword evidence="3" id="KW-1185">Reference proteome</keyword>
<dbReference type="PANTHER" id="PTHR10668">
    <property type="entry name" value="PHYTOENE DEHYDROGENASE"/>
    <property type="match status" value="1"/>
</dbReference>
<dbReference type="PANTHER" id="PTHR10668:SF103">
    <property type="entry name" value="PYRIDINE NUCLEOTIDE-DISULFIDE OXIDOREDUCTASE DOMAIN-CONTAINING PROTEIN 2"/>
    <property type="match status" value="1"/>
</dbReference>
<reference evidence="2 3" key="1">
    <citation type="submission" date="2013-12" db="EMBL/GenBank/DDBJ databases">
        <title>Draft genome of the parsitic nematode Ancylostoma duodenale.</title>
        <authorList>
            <person name="Mitreva M."/>
        </authorList>
    </citation>
    <scope>NUCLEOTIDE SEQUENCE [LARGE SCALE GENOMIC DNA]</scope>
    <source>
        <strain evidence="2 3">Zhejiang</strain>
    </source>
</reference>
<dbReference type="Gene3D" id="3.50.50.60">
    <property type="entry name" value="FAD/NAD(P)-binding domain"/>
    <property type="match status" value="1"/>
</dbReference>
<dbReference type="OrthoDB" id="7777654at2759"/>
<evidence type="ECO:0000313" key="2">
    <source>
        <dbReference type="EMBL" id="KIH50945.1"/>
    </source>
</evidence>
<comment type="similarity">
    <text evidence="1">Belongs to the carotenoid/retinoid oxidoreductase family.</text>
</comment>
<protein>
    <submittedName>
        <fullName evidence="2">Uncharacterized protein</fullName>
    </submittedName>
</protein>